<dbReference type="AlphaFoldDB" id="A0AAD7FSG1"/>
<keyword evidence="6 8" id="KW-0472">Membrane</keyword>
<dbReference type="Proteomes" id="UP001221142">
    <property type="component" value="Unassembled WGS sequence"/>
</dbReference>
<evidence type="ECO:0000256" key="5">
    <source>
        <dbReference type="ARBA" id="ARBA00023065"/>
    </source>
</evidence>
<dbReference type="InterPro" id="IPR004713">
    <property type="entry name" value="CaH_exchang"/>
</dbReference>
<gene>
    <name evidence="10" type="ORF">FB45DRAFT_910386</name>
</gene>
<comment type="caution">
    <text evidence="10">The sequence shown here is derived from an EMBL/GenBank/DDBJ whole genome shotgun (WGS) entry which is preliminary data.</text>
</comment>
<dbReference type="EMBL" id="JARKIF010000007">
    <property type="protein sequence ID" value="KAJ7634972.1"/>
    <property type="molecule type" value="Genomic_DNA"/>
</dbReference>
<dbReference type="GO" id="GO:0015369">
    <property type="term" value="F:calcium:proton antiporter activity"/>
    <property type="evidence" value="ECO:0007669"/>
    <property type="project" value="TreeGrafter"/>
</dbReference>
<evidence type="ECO:0000256" key="4">
    <source>
        <dbReference type="ARBA" id="ARBA00022989"/>
    </source>
</evidence>
<evidence type="ECO:0000256" key="3">
    <source>
        <dbReference type="ARBA" id="ARBA00022692"/>
    </source>
</evidence>
<feature type="transmembrane region" description="Helical" evidence="8">
    <location>
        <begin position="468"/>
        <end position="487"/>
    </location>
</feature>
<feature type="domain" description="Sodium/calcium exchanger membrane region" evidence="9">
    <location>
        <begin position="335"/>
        <end position="484"/>
    </location>
</feature>
<name>A0AAD7FSG1_9AGAR</name>
<dbReference type="Pfam" id="PF01699">
    <property type="entry name" value="Na_Ca_ex"/>
    <property type="match status" value="2"/>
</dbReference>
<dbReference type="PANTHER" id="PTHR31503:SF20">
    <property type="entry name" value="CA(2+)_H(+) EXCHANGER, PUTATIVE (EUROFUNG)-RELATED"/>
    <property type="match status" value="1"/>
</dbReference>
<dbReference type="GO" id="GO:0006874">
    <property type="term" value="P:intracellular calcium ion homeostasis"/>
    <property type="evidence" value="ECO:0007669"/>
    <property type="project" value="TreeGrafter"/>
</dbReference>
<dbReference type="GO" id="GO:0012505">
    <property type="term" value="C:endomembrane system"/>
    <property type="evidence" value="ECO:0007669"/>
    <property type="project" value="UniProtKB-SubCell"/>
</dbReference>
<evidence type="ECO:0000313" key="11">
    <source>
        <dbReference type="Proteomes" id="UP001221142"/>
    </source>
</evidence>
<feature type="region of interest" description="Disordered" evidence="7">
    <location>
        <begin position="1"/>
        <end position="53"/>
    </location>
</feature>
<feature type="transmembrane region" description="Helical" evidence="8">
    <location>
        <begin position="220"/>
        <end position="239"/>
    </location>
</feature>
<sequence length="516" mass="56645">MSESTRDSPTVQRSAYHRLTDAEEGALEEGAGGMSESKLEVENAEPKSPTLALQPLVGRPSLTDRFLRRGKRKIRVTNSLKAIVFSSWLNILLLAIPFSWVFHFMADSEEEGHHSWAMPAFFLSFVALIPLAKLLEYGGDQMTFYLGPDLGDLLVVTLNNSVEATLAIILLKKCELKLLQSSVIGVVLLRLLLVPGVAFVTGGSHLLEQDLHPALTELNHTLLTVGVFCLLLPAAFFSAMNRGGVAQTAAQVAREVSATSESFINDTNRGNILAISRGLSVILLAVYVVSRIFLHKPPGEGTANFREHALAPEALRERALEFENEDPELNQWVCIGFVVVTFLALAATAEWLVDSVDVVEDLFTKEWFGLILLPLVSFSGDAFNAILYFIRATYRSLRGQSAPPNTLANARPIDLSIQFIMFWMPFIILLGWWTDRPISLLFDSFEVALLISSCFIVNYVTADAKTNYAEGFAMLAYWLIALTAWFYTGQSEINSFLACGSVAEAVVAAAAGGGER</sequence>
<accession>A0AAD7FSG1</accession>
<keyword evidence="3 8" id="KW-0812">Transmembrane</keyword>
<feature type="domain" description="Sodium/calcium exchanger membrane region" evidence="9">
    <location>
        <begin position="119"/>
        <end position="293"/>
    </location>
</feature>
<keyword evidence="5" id="KW-0406">Ion transport</keyword>
<evidence type="ECO:0000256" key="8">
    <source>
        <dbReference type="SAM" id="Phobius"/>
    </source>
</evidence>
<evidence type="ECO:0000313" key="10">
    <source>
        <dbReference type="EMBL" id="KAJ7634972.1"/>
    </source>
</evidence>
<keyword evidence="4 8" id="KW-1133">Transmembrane helix</keyword>
<keyword evidence="11" id="KW-1185">Reference proteome</keyword>
<evidence type="ECO:0000259" key="9">
    <source>
        <dbReference type="Pfam" id="PF01699"/>
    </source>
</evidence>
<proteinExistence type="predicted"/>
<evidence type="ECO:0000256" key="6">
    <source>
        <dbReference type="ARBA" id="ARBA00023136"/>
    </source>
</evidence>
<comment type="subcellular location">
    <subcellularLocation>
        <location evidence="1">Endomembrane system</location>
        <topology evidence="1">Multi-pass membrane protein</topology>
    </subcellularLocation>
</comment>
<protein>
    <recommendedName>
        <fullName evidence="9">Sodium/calcium exchanger membrane region domain-containing protein</fullName>
    </recommendedName>
</protein>
<reference evidence="10" key="1">
    <citation type="submission" date="2023-03" db="EMBL/GenBank/DDBJ databases">
        <title>Massive genome expansion in bonnet fungi (Mycena s.s.) driven by repeated elements and novel gene families across ecological guilds.</title>
        <authorList>
            <consortium name="Lawrence Berkeley National Laboratory"/>
            <person name="Harder C.B."/>
            <person name="Miyauchi S."/>
            <person name="Viragh M."/>
            <person name="Kuo A."/>
            <person name="Thoen E."/>
            <person name="Andreopoulos B."/>
            <person name="Lu D."/>
            <person name="Skrede I."/>
            <person name="Drula E."/>
            <person name="Henrissat B."/>
            <person name="Morin E."/>
            <person name="Kohler A."/>
            <person name="Barry K."/>
            <person name="LaButti K."/>
            <person name="Morin E."/>
            <person name="Salamov A."/>
            <person name="Lipzen A."/>
            <person name="Mereny Z."/>
            <person name="Hegedus B."/>
            <person name="Baldrian P."/>
            <person name="Stursova M."/>
            <person name="Weitz H."/>
            <person name="Taylor A."/>
            <person name="Grigoriev I.V."/>
            <person name="Nagy L.G."/>
            <person name="Martin F."/>
            <person name="Kauserud H."/>
        </authorList>
    </citation>
    <scope>NUCLEOTIDE SEQUENCE</scope>
    <source>
        <strain evidence="10">9284</strain>
    </source>
</reference>
<organism evidence="10 11">
    <name type="scientific">Roridomyces roridus</name>
    <dbReference type="NCBI Taxonomy" id="1738132"/>
    <lineage>
        <taxon>Eukaryota</taxon>
        <taxon>Fungi</taxon>
        <taxon>Dikarya</taxon>
        <taxon>Basidiomycota</taxon>
        <taxon>Agaricomycotina</taxon>
        <taxon>Agaricomycetes</taxon>
        <taxon>Agaricomycetidae</taxon>
        <taxon>Agaricales</taxon>
        <taxon>Marasmiineae</taxon>
        <taxon>Mycenaceae</taxon>
        <taxon>Roridomyces</taxon>
    </lineage>
</organism>
<dbReference type="PANTHER" id="PTHR31503">
    <property type="entry name" value="VACUOLAR CALCIUM ION TRANSPORTER"/>
    <property type="match status" value="1"/>
</dbReference>
<feature type="transmembrane region" description="Helical" evidence="8">
    <location>
        <begin position="116"/>
        <end position="135"/>
    </location>
</feature>
<feature type="transmembrane region" description="Helical" evidence="8">
    <location>
        <begin position="367"/>
        <end position="390"/>
    </location>
</feature>
<dbReference type="InterPro" id="IPR004837">
    <property type="entry name" value="NaCa_Exmemb"/>
</dbReference>
<feature type="transmembrane region" description="Helical" evidence="8">
    <location>
        <begin position="415"/>
        <end position="434"/>
    </location>
</feature>
<keyword evidence="2" id="KW-0813">Transport</keyword>
<feature type="transmembrane region" description="Helical" evidence="8">
    <location>
        <begin position="82"/>
        <end position="104"/>
    </location>
</feature>
<evidence type="ECO:0000256" key="7">
    <source>
        <dbReference type="SAM" id="MobiDB-lite"/>
    </source>
</evidence>
<evidence type="ECO:0000256" key="2">
    <source>
        <dbReference type="ARBA" id="ARBA00022448"/>
    </source>
</evidence>
<dbReference type="GO" id="GO:0000329">
    <property type="term" value="C:fungal-type vacuole membrane"/>
    <property type="evidence" value="ECO:0007669"/>
    <property type="project" value="TreeGrafter"/>
</dbReference>
<evidence type="ECO:0000256" key="1">
    <source>
        <dbReference type="ARBA" id="ARBA00004127"/>
    </source>
</evidence>
<feature type="transmembrane region" description="Helical" evidence="8">
    <location>
        <begin position="440"/>
        <end position="461"/>
    </location>
</feature>
<feature type="transmembrane region" description="Helical" evidence="8">
    <location>
        <begin position="178"/>
        <end position="200"/>
    </location>
</feature>
<feature type="transmembrane region" description="Helical" evidence="8">
    <location>
        <begin position="329"/>
        <end position="347"/>
    </location>
</feature>